<keyword evidence="1" id="KW-0678">Repressor</keyword>
<dbReference type="EMBL" id="JBHSFY010000005">
    <property type="protein sequence ID" value="MFC4477297.1"/>
    <property type="molecule type" value="Genomic_DNA"/>
</dbReference>
<dbReference type="Pfam" id="PF13673">
    <property type="entry name" value="Acetyltransf_10"/>
    <property type="match status" value="1"/>
</dbReference>
<evidence type="ECO:0000259" key="6">
    <source>
        <dbReference type="Pfam" id="PF13673"/>
    </source>
</evidence>
<proteinExistence type="predicted"/>
<dbReference type="PANTHER" id="PTHR36449:SF1">
    <property type="entry name" value="ACETYLTRANSFERASE"/>
    <property type="match status" value="1"/>
</dbReference>
<keyword evidence="3 7" id="KW-0808">Transferase</keyword>
<dbReference type="Gene3D" id="3.40.630.30">
    <property type="match status" value="1"/>
</dbReference>
<protein>
    <submittedName>
        <fullName evidence="7">GNAT family N-acetyltransferase</fullName>
        <ecNumber evidence="7">2.3.1.-</ecNumber>
    </submittedName>
</protein>
<gene>
    <name evidence="7" type="ORF">ACFO3N_09510</name>
</gene>
<evidence type="ECO:0000313" key="7">
    <source>
        <dbReference type="EMBL" id="MFC4477297.1"/>
    </source>
</evidence>
<dbReference type="InterPro" id="IPR016181">
    <property type="entry name" value="Acyl_CoA_acyltransferase"/>
</dbReference>
<accession>A0ABV8ZFH5</accession>
<keyword evidence="4 7" id="KW-0012">Acyltransferase</keyword>
<feature type="domain" description="N-acetyltransferase" evidence="6">
    <location>
        <begin position="37"/>
        <end position="102"/>
    </location>
</feature>
<evidence type="ECO:0000256" key="3">
    <source>
        <dbReference type="ARBA" id="ARBA00022679"/>
    </source>
</evidence>
<evidence type="ECO:0000256" key="2">
    <source>
        <dbReference type="ARBA" id="ARBA00022649"/>
    </source>
</evidence>
<dbReference type="CDD" id="cd04301">
    <property type="entry name" value="NAT_SF"/>
    <property type="match status" value="1"/>
</dbReference>
<dbReference type="EC" id="2.3.1.-" evidence="7"/>
<reference evidence="8" key="1">
    <citation type="journal article" date="2019" name="Int. J. Syst. Evol. Microbiol.">
        <title>The Global Catalogue of Microorganisms (GCM) 10K type strain sequencing project: providing services to taxonomists for standard genome sequencing and annotation.</title>
        <authorList>
            <consortium name="The Broad Institute Genomics Platform"/>
            <consortium name="The Broad Institute Genome Sequencing Center for Infectious Disease"/>
            <person name="Wu L."/>
            <person name="Ma J."/>
        </authorList>
    </citation>
    <scope>NUCLEOTIDE SEQUENCE [LARGE SCALE GENOMIC DNA]</scope>
    <source>
        <strain evidence="8">NBRC 103627</strain>
    </source>
</reference>
<evidence type="ECO:0000313" key="8">
    <source>
        <dbReference type="Proteomes" id="UP001596003"/>
    </source>
</evidence>
<evidence type="ECO:0000256" key="1">
    <source>
        <dbReference type="ARBA" id="ARBA00022491"/>
    </source>
</evidence>
<sequence>MAVQEKDFASKGAFKRLLKEMLSHPKRHLRQFPAIKIGRLAVCESTKKERKGIGRALVNFVIDLALEQNNNCACQLITVDAYSQSLDFYTKLGFKFLTDSDEGDDTRQMYLDLRPLMNTAYDISA</sequence>
<name>A0ABV8ZFH5_9FLAO</name>
<organism evidence="7 8">
    <name type="scientific">Flavobacterium chungangensis</name>
    <dbReference type="NCBI Taxonomy" id="2708132"/>
    <lineage>
        <taxon>Bacteria</taxon>
        <taxon>Pseudomonadati</taxon>
        <taxon>Bacteroidota</taxon>
        <taxon>Flavobacteriia</taxon>
        <taxon>Flavobacteriales</taxon>
        <taxon>Flavobacteriaceae</taxon>
        <taxon>Flavobacterium</taxon>
    </lineage>
</organism>
<keyword evidence="8" id="KW-1185">Reference proteome</keyword>
<dbReference type="InterPro" id="IPR000182">
    <property type="entry name" value="GNAT_dom"/>
</dbReference>
<keyword evidence="2" id="KW-1277">Toxin-antitoxin system</keyword>
<dbReference type="RefSeq" id="WP_379797197.1">
    <property type="nucleotide sequence ID" value="NZ_JBHSFY010000005.1"/>
</dbReference>
<dbReference type="Proteomes" id="UP001596003">
    <property type="component" value="Unassembled WGS sequence"/>
</dbReference>
<dbReference type="PANTHER" id="PTHR36449">
    <property type="entry name" value="ACETYLTRANSFERASE-RELATED"/>
    <property type="match status" value="1"/>
</dbReference>
<evidence type="ECO:0000256" key="5">
    <source>
        <dbReference type="ARBA" id="ARBA00049880"/>
    </source>
</evidence>
<evidence type="ECO:0000256" key="4">
    <source>
        <dbReference type="ARBA" id="ARBA00023315"/>
    </source>
</evidence>
<comment type="caution">
    <text evidence="7">The sequence shown here is derived from an EMBL/GenBank/DDBJ whole genome shotgun (WGS) entry which is preliminary data.</text>
</comment>
<dbReference type="SUPFAM" id="SSF55729">
    <property type="entry name" value="Acyl-CoA N-acyltransferases (Nat)"/>
    <property type="match status" value="1"/>
</dbReference>
<dbReference type="GO" id="GO:0016746">
    <property type="term" value="F:acyltransferase activity"/>
    <property type="evidence" value="ECO:0007669"/>
    <property type="project" value="UniProtKB-KW"/>
</dbReference>
<comment type="catalytic activity">
    <reaction evidence="5">
        <text>glycyl-tRNA(Gly) + acetyl-CoA = N-acetylglycyl-tRNA(Gly) + CoA + H(+)</text>
        <dbReference type="Rhea" id="RHEA:81867"/>
        <dbReference type="Rhea" id="RHEA-COMP:9683"/>
        <dbReference type="Rhea" id="RHEA-COMP:19766"/>
        <dbReference type="ChEBI" id="CHEBI:15378"/>
        <dbReference type="ChEBI" id="CHEBI:57287"/>
        <dbReference type="ChEBI" id="CHEBI:57288"/>
        <dbReference type="ChEBI" id="CHEBI:78522"/>
        <dbReference type="ChEBI" id="CHEBI:232036"/>
    </reaction>
</comment>